<feature type="transmembrane region" description="Helical" evidence="7">
    <location>
        <begin position="143"/>
        <end position="162"/>
    </location>
</feature>
<dbReference type="GO" id="GO:0005886">
    <property type="term" value="C:plasma membrane"/>
    <property type="evidence" value="ECO:0007669"/>
    <property type="project" value="UniProtKB-SubCell"/>
</dbReference>
<keyword evidence="4 7" id="KW-1133">Transmembrane helix</keyword>
<feature type="transmembrane region" description="Helical" evidence="7">
    <location>
        <begin position="59"/>
        <end position="80"/>
    </location>
</feature>
<evidence type="ECO:0000313" key="9">
    <source>
        <dbReference type="Proteomes" id="UP000270299"/>
    </source>
</evidence>
<evidence type="ECO:0000256" key="5">
    <source>
        <dbReference type="ARBA" id="ARBA00023136"/>
    </source>
</evidence>
<dbReference type="AlphaFoldDB" id="A0A3L6ZNB9"/>
<feature type="compositionally biased region" description="Basic and acidic residues" evidence="6">
    <location>
        <begin position="333"/>
        <end position="342"/>
    </location>
</feature>
<evidence type="ECO:0000256" key="1">
    <source>
        <dbReference type="ARBA" id="ARBA00004651"/>
    </source>
</evidence>
<dbReference type="InterPro" id="IPR019108">
    <property type="entry name" value="Caa3_assmbl_CtaG-rel"/>
</dbReference>
<dbReference type="Proteomes" id="UP000270299">
    <property type="component" value="Unassembled WGS sequence"/>
</dbReference>
<feature type="transmembrane region" description="Helical" evidence="7">
    <location>
        <begin position="218"/>
        <end position="239"/>
    </location>
</feature>
<feature type="transmembrane region" description="Helical" evidence="7">
    <location>
        <begin position="31"/>
        <end position="52"/>
    </location>
</feature>
<dbReference type="RefSeq" id="WP_121673859.1">
    <property type="nucleotide sequence ID" value="NZ_BMXM01000012.1"/>
</dbReference>
<feature type="transmembrane region" description="Helical" evidence="7">
    <location>
        <begin position="92"/>
        <end position="116"/>
    </location>
</feature>
<comment type="caution">
    <text evidence="8">The sequence shown here is derived from an EMBL/GenBank/DDBJ whole genome shotgun (WGS) entry which is preliminary data.</text>
</comment>
<protein>
    <submittedName>
        <fullName evidence="8">Cytochrome c oxidase assembly protein</fullName>
    </submittedName>
</protein>
<feature type="transmembrane region" description="Helical" evidence="7">
    <location>
        <begin position="174"/>
        <end position="197"/>
    </location>
</feature>
<accession>A0A3L6ZNB9</accession>
<evidence type="ECO:0000256" key="4">
    <source>
        <dbReference type="ARBA" id="ARBA00022989"/>
    </source>
</evidence>
<proteinExistence type="predicted"/>
<reference evidence="8 9" key="1">
    <citation type="submission" date="2018-10" db="EMBL/GenBank/DDBJ databases">
        <authorList>
            <person name="Li J."/>
        </authorList>
    </citation>
    <scope>NUCLEOTIDE SEQUENCE [LARGE SCALE GENOMIC DNA]</scope>
    <source>
        <strain evidence="8 9">CCTCC AB209002</strain>
    </source>
</reference>
<keyword evidence="3 7" id="KW-0812">Transmembrane</keyword>
<dbReference type="Pfam" id="PF09678">
    <property type="entry name" value="Caa3_CtaG"/>
    <property type="match status" value="1"/>
</dbReference>
<keyword evidence="2" id="KW-1003">Cell membrane</keyword>
<feature type="transmembrane region" description="Helical" evidence="7">
    <location>
        <begin position="259"/>
        <end position="277"/>
    </location>
</feature>
<dbReference type="EMBL" id="RCUV01000020">
    <property type="protein sequence ID" value="RLP68502.1"/>
    <property type="molecule type" value="Genomic_DNA"/>
</dbReference>
<keyword evidence="5 7" id="KW-0472">Membrane</keyword>
<dbReference type="OrthoDB" id="5241646at2"/>
<evidence type="ECO:0000256" key="3">
    <source>
        <dbReference type="ARBA" id="ARBA00022692"/>
    </source>
</evidence>
<organism evidence="8 9">
    <name type="scientific">Mycetocola manganoxydans</name>
    <dbReference type="NCBI Taxonomy" id="699879"/>
    <lineage>
        <taxon>Bacteria</taxon>
        <taxon>Bacillati</taxon>
        <taxon>Actinomycetota</taxon>
        <taxon>Actinomycetes</taxon>
        <taxon>Micrococcales</taxon>
        <taxon>Microbacteriaceae</taxon>
        <taxon>Mycetocola</taxon>
    </lineage>
</organism>
<comment type="subcellular location">
    <subcellularLocation>
        <location evidence="1">Cell membrane</location>
        <topology evidence="1">Multi-pass membrane protein</topology>
    </subcellularLocation>
</comment>
<sequence length="342" mass="37172">MNADIDGPVWVPTLPPSFEQLLAPNLQPIPLLPAIALLLATAYTIGAIRLWMQGRRWSVIRTICFLIGCTLLAVVTGAGIEGYGYELFSVFMFQQLTLMMVVPPLLILGSPGTLLLRATPHGGLGRTTLRVALGALRSPAARLAVHPATVIPLAALSYLGLYLTGAADVLLRTWIGHVGLEIAFLCIGILVATPLISADPLPRRTSFVFRVVDTFAEMQIHAILGLVLMLTHTPIIPFFATIPESWNIDPAIDQSAAGILAWTYGELPLLIILIVTLSRWERRDTRQATTMQALNDAELDEYNEYLRRLSPDTTQPTPTHSDGASSASAPPEARPHSKAQHE</sequence>
<evidence type="ECO:0000313" key="8">
    <source>
        <dbReference type="EMBL" id="RLP68502.1"/>
    </source>
</evidence>
<gene>
    <name evidence="8" type="ORF">D9V29_13545</name>
</gene>
<keyword evidence="9" id="KW-1185">Reference proteome</keyword>
<evidence type="ECO:0000256" key="6">
    <source>
        <dbReference type="SAM" id="MobiDB-lite"/>
    </source>
</evidence>
<evidence type="ECO:0000256" key="2">
    <source>
        <dbReference type="ARBA" id="ARBA00022475"/>
    </source>
</evidence>
<feature type="region of interest" description="Disordered" evidence="6">
    <location>
        <begin position="307"/>
        <end position="342"/>
    </location>
</feature>
<feature type="compositionally biased region" description="Polar residues" evidence="6">
    <location>
        <begin position="311"/>
        <end position="323"/>
    </location>
</feature>
<evidence type="ECO:0000256" key="7">
    <source>
        <dbReference type="SAM" id="Phobius"/>
    </source>
</evidence>
<name>A0A3L6ZNB9_9MICO</name>